<evidence type="ECO:0000256" key="3">
    <source>
        <dbReference type="PROSITE-ProRule" id="PRU00221"/>
    </source>
</evidence>
<feature type="repeat" description="WD" evidence="3">
    <location>
        <begin position="284"/>
        <end position="325"/>
    </location>
</feature>
<dbReference type="PANTHER" id="PTHR19876">
    <property type="entry name" value="COATOMER"/>
    <property type="match status" value="1"/>
</dbReference>
<feature type="repeat" description="WD" evidence="3">
    <location>
        <begin position="157"/>
        <end position="198"/>
    </location>
</feature>
<dbReference type="InterPro" id="IPR050844">
    <property type="entry name" value="Coatomer_complex_subunit"/>
</dbReference>
<gene>
    <name evidence="4" type="ORF">HGRIS_013743</name>
</gene>
<dbReference type="InterPro" id="IPR001680">
    <property type="entry name" value="WD40_rpt"/>
</dbReference>
<feature type="repeat" description="WD" evidence="3">
    <location>
        <begin position="200"/>
        <end position="241"/>
    </location>
</feature>
<accession>A0ABR3IWE8</accession>
<dbReference type="InterPro" id="IPR015943">
    <property type="entry name" value="WD40/YVTN_repeat-like_dom_sf"/>
</dbReference>
<sequence length="464" mass="50389">MMSAKSYTPRARLMGGMKWNEDKDEIRKRYMEVDWGSNSPADSLPAMLKIMRRVSEQIPLTNINNNSSGAGLTEAATSNVENQLFASLLDLVITSLRDYQGPPLNDHDLRGLFHGLSVIPLSRRYSYKVLNGILDLGLSVDTTARTNILRRIGRWPFYGHTGAIHSVAVSHDGSRIASASGDKSMRVWDAGTGDSCSAPLTAHTSSVRSVAFSPDGARLVSGSLDGTLRVWDVRTRQEAPMRHTEWVRSVAFSLDGKRVVSGSDDRMVRVWDANGTGDAEMESFSGHAGWISSVAFSPDGRLIASGSSDNTIRVWNTGSAQTNDQAISLEGHSDQVNSVAFSPDGTRIVSGSDDRTIRIWDVKTGQLVMPPLQDHTKYVMSVTYSPNGIHIISGSSDYTIRVWDAVNGKAVNVLQGHTDIVRSVAVTPDGAQIVSGSLDGTIRVWDMATGEQLLGPVEGWDDLE</sequence>
<feature type="repeat" description="WD" evidence="3">
    <location>
        <begin position="372"/>
        <end position="413"/>
    </location>
</feature>
<keyword evidence="2" id="KW-0677">Repeat</keyword>
<evidence type="ECO:0000256" key="2">
    <source>
        <dbReference type="ARBA" id="ARBA00022737"/>
    </source>
</evidence>
<keyword evidence="1 3" id="KW-0853">WD repeat</keyword>
<dbReference type="CDD" id="cd00200">
    <property type="entry name" value="WD40"/>
    <property type="match status" value="1"/>
</dbReference>
<feature type="repeat" description="WD" evidence="3">
    <location>
        <begin position="414"/>
        <end position="455"/>
    </location>
</feature>
<dbReference type="SMART" id="SM00320">
    <property type="entry name" value="WD40"/>
    <property type="match status" value="7"/>
</dbReference>
<evidence type="ECO:0000256" key="1">
    <source>
        <dbReference type="ARBA" id="ARBA00022574"/>
    </source>
</evidence>
<organism evidence="4 5">
    <name type="scientific">Hohenbuehelia grisea</name>
    <dbReference type="NCBI Taxonomy" id="104357"/>
    <lineage>
        <taxon>Eukaryota</taxon>
        <taxon>Fungi</taxon>
        <taxon>Dikarya</taxon>
        <taxon>Basidiomycota</taxon>
        <taxon>Agaricomycotina</taxon>
        <taxon>Agaricomycetes</taxon>
        <taxon>Agaricomycetidae</taxon>
        <taxon>Agaricales</taxon>
        <taxon>Pleurotineae</taxon>
        <taxon>Pleurotaceae</taxon>
        <taxon>Hohenbuehelia</taxon>
    </lineage>
</organism>
<proteinExistence type="predicted"/>
<dbReference type="PROSITE" id="PS50294">
    <property type="entry name" value="WD_REPEATS_REGION"/>
    <property type="match status" value="7"/>
</dbReference>
<dbReference type="InterPro" id="IPR036322">
    <property type="entry name" value="WD40_repeat_dom_sf"/>
</dbReference>
<dbReference type="Gene3D" id="2.130.10.10">
    <property type="entry name" value="YVTN repeat-like/Quinoprotein amine dehydrogenase"/>
    <property type="match status" value="3"/>
</dbReference>
<dbReference type="SUPFAM" id="SSF50978">
    <property type="entry name" value="WD40 repeat-like"/>
    <property type="match status" value="1"/>
</dbReference>
<keyword evidence="5" id="KW-1185">Reference proteome</keyword>
<dbReference type="InterPro" id="IPR019775">
    <property type="entry name" value="WD40_repeat_CS"/>
</dbReference>
<feature type="repeat" description="WD" evidence="3">
    <location>
        <begin position="240"/>
        <end position="272"/>
    </location>
</feature>
<dbReference type="InterPro" id="IPR020472">
    <property type="entry name" value="WD40_PAC1"/>
</dbReference>
<protein>
    <recommendedName>
        <fullName evidence="6">WD40 repeat-like protein</fullName>
    </recommendedName>
</protein>
<feature type="repeat" description="WD" evidence="3">
    <location>
        <begin position="329"/>
        <end position="370"/>
    </location>
</feature>
<dbReference type="Pfam" id="PF00400">
    <property type="entry name" value="WD40"/>
    <property type="match status" value="7"/>
</dbReference>
<dbReference type="PROSITE" id="PS00678">
    <property type="entry name" value="WD_REPEATS_1"/>
    <property type="match status" value="3"/>
</dbReference>
<evidence type="ECO:0008006" key="6">
    <source>
        <dbReference type="Google" id="ProtNLM"/>
    </source>
</evidence>
<dbReference type="EMBL" id="JASNQZ010000015">
    <property type="protein sequence ID" value="KAL0947656.1"/>
    <property type="molecule type" value="Genomic_DNA"/>
</dbReference>
<name>A0ABR3IWE8_9AGAR</name>
<reference evidence="5" key="1">
    <citation type="submission" date="2024-06" db="EMBL/GenBank/DDBJ databases">
        <title>Multi-omics analyses provide insights into the biosynthesis of the anticancer antibiotic pleurotin in Hohenbuehelia grisea.</title>
        <authorList>
            <person name="Weaver J.A."/>
            <person name="Alberti F."/>
        </authorList>
    </citation>
    <scope>NUCLEOTIDE SEQUENCE [LARGE SCALE GENOMIC DNA]</scope>
    <source>
        <strain evidence="5">T-177</strain>
    </source>
</reference>
<comment type="caution">
    <text evidence="4">The sequence shown here is derived from an EMBL/GenBank/DDBJ whole genome shotgun (WGS) entry which is preliminary data.</text>
</comment>
<evidence type="ECO:0000313" key="4">
    <source>
        <dbReference type="EMBL" id="KAL0947656.1"/>
    </source>
</evidence>
<evidence type="ECO:0000313" key="5">
    <source>
        <dbReference type="Proteomes" id="UP001556367"/>
    </source>
</evidence>
<dbReference type="Proteomes" id="UP001556367">
    <property type="component" value="Unassembled WGS sequence"/>
</dbReference>
<dbReference type="PROSITE" id="PS50082">
    <property type="entry name" value="WD_REPEATS_2"/>
    <property type="match status" value="7"/>
</dbReference>
<dbReference type="PRINTS" id="PR00320">
    <property type="entry name" value="GPROTEINBRPT"/>
</dbReference>